<dbReference type="GO" id="GO:0016485">
    <property type="term" value="P:protein processing"/>
    <property type="evidence" value="ECO:0007669"/>
    <property type="project" value="TreeGrafter"/>
</dbReference>
<dbReference type="PANTHER" id="PTHR43016">
    <property type="entry name" value="PRESEQUENCE PROTEASE"/>
    <property type="match status" value="1"/>
</dbReference>
<sequence>MERAIFLRNPNKLHLLPRHYSPRNFFSLFSSSSKSARSSSFTRRILHRPISPLTPRSLLLPRRCRFLPLSDTTYSSSFHFNKHHFSSASPHAIATQCSPGVSTLPDEVAAKYGFEKVSEEFIGECKSKAVLFKHKKTGAEVMSVSNDDENKVFGIVFRTPPKDSTGIPHILEHSVLCGSRKYPLKEPFVELLKGSLHTFLNAFTYPDRTCYPVASTNTKDFYNLVDVYLDAVFFPKCVEDHHTFQQEGWHFELNNPSEEISYKGVVFNEMKGVYSQPDNILGRTAQLASSLFSNCLILLISALFPDNTYGVDSGGDPKVIPKLTFEQFKEFHGKYYHPSNARIWFYGDDNPTERLRILSVSRYV</sequence>
<dbReference type="GO" id="GO:0004222">
    <property type="term" value="F:metalloendopeptidase activity"/>
    <property type="evidence" value="ECO:0007669"/>
    <property type="project" value="TreeGrafter"/>
</dbReference>
<feature type="domain" description="Peptidase M16 N-terminal" evidence="1">
    <location>
        <begin position="161"/>
        <end position="243"/>
    </location>
</feature>
<accession>A0A6N2L3X6</accession>
<dbReference type="GO" id="GO:0005739">
    <property type="term" value="C:mitochondrion"/>
    <property type="evidence" value="ECO:0007669"/>
    <property type="project" value="TreeGrafter"/>
</dbReference>
<name>A0A6N2L3X6_SALVM</name>
<protein>
    <recommendedName>
        <fullName evidence="1">Peptidase M16 N-terminal domain-containing protein</fullName>
    </recommendedName>
</protein>
<dbReference type="InterPro" id="IPR011249">
    <property type="entry name" value="Metalloenz_LuxS/M16"/>
</dbReference>
<reference evidence="2" key="1">
    <citation type="submission" date="2019-03" db="EMBL/GenBank/DDBJ databases">
        <authorList>
            <person name="Mank J."/>
            <person name="Almeida P."/>
        </authorList>
    </citation>
    <scope>NUCLEOTIDE SEQUENCE</scope>
    <source>
        <strain evidence="2">78183</strain>
    </source>
</reference>
<dbReference type="AlphaFoldDB" id="A0A6N2L3X6"/>
<dbReference type="InterPro" id="IPR011765">
    <property type="entry name" value="Pept_M16_N"/>
</dbReference>
<evidence type="ECO:0000313" key="2">
    <source>
        <dbReference type="EMBL" id="VFU35678.1"/>
    </source>
</evidence>
<gene>
    <name evidence="2" type="ORF">SVIM_LOCUS177710</name>
</gene>
<dbReference type="SUPFAM" id="SSF63411">
    <property type="entry name" value="LuxS/MPP-like metallohydrolase"/>
    <property type="match status" value="1"/>
</dbReference>
<proteinExistence type="predicted"/>
<organism evidence="2">
    <name type="scientific">Salix viminalis</name>
    <name type="common">Common osier</name>
    <name type="synonym">Basket willow</name>
    <dbReference type="NCBI Taxonomy" id="40686"/>
    <lineage>
        <taxon>Eukaryota</taxon>
        <taxon>Viridiplantae</taxon>
        <taxon>Streptophyta</taxon>
        <taxon>Embryophyta</taxon>
        <taxon>Tracheophyta</taxon>
        <taxon>Spermatophyta</taxon>
        <taxon>Magnoliopsida</taxon>
        <taxon>eudicotyledons</taxon>
        <taxon>Gunneridae</taxon>
        <taxon>Pentapetalae</taxon>
        <taxon>rosids</taxon>
        <taxon>fabids</taxon>
        <taxon>Malpighiales</taxon>
        <taxon>Salicaceae</taxon>
        <taxon>Saliceae</taxon>
        <taxon>Salix</taxon>
    </lineage>
</organism>
<dbReference type="Pfam" id="PF00675">
    <property type="entry name" value="Peptidase_M16"/>
    <property type="match status" value="1"/>
</dbReference>
<dbReference type="PANTHER" id="PTHR43016:SF13">
    <property type="entry name" value="PRESEQUENCE PROTEASE, MITOCHONDRIAL"/>
    <property type="match status" value="1"/>
</dbReference>
<dbReference type="EMBL" id="CAADRP010001112">
    <property type="protein sequence ID" value="VFU35678.1"/>
    <property type="molecule type" value="Genomic_DNA"/>
</dbReference>
<dbReference type="Gene3D" id="3.30.830.10">
    <property type="entry name" value="Metalloenzyme, LuxS/M16 peptidase-like"/>
    <property type="match status" value="1"/>
</dbReference>
<dbReference type="GO" id="GO:0046872">
    <property type="term" value="F:metal ion binding"/>
    <property type="evidence" value="ECO:0007669"/>
    <property type="project" value="InterPro"/>
</dbReference>
<dbReference type="FunFam" id="3.30.830.10:FF:000034">
    <property type="entry name" value="presequence protease 1, chloroplastic/mitochondrial"/>
    <property type="match status" value="1"/>
</dbReference>
<evidence type="ECO:0000259" key="1">
    <source>
        <dbReference type="Pfam" id="PF00675"/>
    </source>
</evidence>
<dbReference type="GO" id="GO:0009507">
    <property type="term" value="C:chloroplast"/>
    <property type="evidence" value="ECO:0007669"/>
    <property type="project" value="TreeGrafter"/>
</dbReference>